<sequence>MGDDSNTKVNVRIIATTNRVIHEEVKEGHFRSDLYHRLSVFPLFFHHFEDEMMGFYYPRRVLQIQSRS</sequence>
<dbReference type="PROSITE" id="PS50045">
    <property type="entry name" value="SIGMA54_INTERACT_4"/>
    <property type="match status" value="1"/>
</dbReference>
<evidence type="ECO:0000256" key="1">
    <source>
        <dbReference type="ARBA" id="ARBA00022741"/>
    </source>
</evidence>
<dbReference type="GO" id="GO:0006355">
    <property type="term" value="P:regulation of DNA-templated transcription"/>
    <property type="evidence" value="ECO:0007669"/>
    <property type="project" value="InterPro"/>
</dbReference>
<name>A0A511QSX0_9VIBR</name>
<dbReference type="Gene3D" id="3.40.50.300">
    <property type="entry name" value="P-loop containing nucleotide triphosphate hydrolases"/>
    <property type="match status" value="1"/>
</dbReference>
<dbReference type="EMBL" id="BJXK01000011">
    <property type="protein sequence ID" value="GEM80421.1"/>
    <property type="molecule type" value="Genomic_DNA"/>
</dbReference>
<evidence type="ECO:0000313" key="4">
    <source>
        <dbReference type="EMBL" id="GEM80421.1"/>
    </source>
</evidence>
<dbReference type="SUPFAM" id="SSF52540">
    <property type="entry name" value="P-loop containing nucleoside triphosphate hydrolases"/>
    <property type="match status" value="1"/>
</dbReference>
<evidence type="ECO:0000313" key="5">
    <source>
        <dbReference type="Proteomes" id="UP000321113"/>
    </source>
</evidence>
<reference evidence="4 5" key="1">
    <citation type="submission" date="2019-07" db="EMBL/GenBank/DDBJ databases">
        <title>Whole genome shotgun sequence of Vibrio superstes NBRC 103154.</title>
        <authorList>
            <person name="Hosoyama A."/>
            <person name="Uohara A."/>
            <person name="Ohji S."/>
            <person name="Ichikawa N."/>
        </authorList>
    </citation>
    <scope>NUCLEOTIDE SEQUENCE [LARGE SCALE GENOMIC DNA]</scope>
    <source>
        <strain evidence="4 5">NBRC 103154</strain>
    </source>
</reference>
<keyword evidence="2" id="KW-0067">ATP-binding</keyword>
<dbReference type="InterPro" id="IPR002078">
    <property type="entry name" value="Sigma_54_int"/>
</dbReference>
<proteinExistence type="predicted"/>
<keyword evidence="5" id="KW-1185">Reference proteome</keyword>
<organism evidence="4 5">
    <name type="scientific">Vibrio superstes NBRC 103154</name>
    <dbReference type="NCBI Taxonomy" id="1219062"/>
    <lineage>
        <taxon>Bacteria</taxon>
        <taxon>Pseudomonadati</taxon>
        <taxon>Pseudomonadota</taxon>
        <taxon>Gammaproteobacteria</taxon>
        <taxon>Vibrionales</taxon>
        <taxon>Vibrionaceae</taxon>
        <taxon>Vibrio</taxon>
    </lineage>
</organism>
<protein>
    <recommendedName>
        <fullName evidence="3">Sigma-54 factor interaction domain-containing protein</fullName>
    </recommendedName>
</protein>
<dbReference type="AlphaFoldDB" id="A0A511QSX0"/>
<dbReference type="PANTHER" id="PTHR32071">
    <property type="entry name" value="TRANSCRIPTIONAL REGULATORY PROTEIN"/>
    <property type="match status" value="1"/>
</dbReference>
<comment type="caution">
    <text evidence="4">The sequence shown here is derived from an EMBL/GenBank/DDBJ whole genome shotgun (WGS) entry which is preliminary data.</text>
</comment>
<evidence type="ECO:0000259" key="3">
    <source>
        <dbReference type="PROSITE" id="PS50045"/>
    </source>
</evidence>
<gene>
    <name evidence="4" type="ORF">VSU01S_26660</name>
</gene>
<feature type="domain" description="Sigma-54 factor interaction" evidence="3">
    <location>
        <begin position="1"/>
        <end position="43"/>
    </location>
</feature>
<keyword evidence="1" id="KW-0547">Nucleotide-binding</keyword>
<evidence type="ECO:0000256" key="2">
    <source>
        <dbReference type="ARBA" id="ARBA00022840"/>
    </source>
</evidence>
<dbReference type="PANTHER" id="PTHR32071:SF35">
    <property type="entry name" value="ANAEROBIC NITRIC OXIDE REDUCTASE TRANSCRIPTION REGULATOR NORR"/>
    <property type="match status" value="1"/>
</dbReference>
<dbReference type="Proteomes" id="UP000321113">
    <property type="component" value="Unassembled WGS sequence"/>
</dbReference>
<dbReference type="GO" id="GO:0005524">
    <property type="term" value="F:ATP binding"/>
    <property type="evidence" value="ECO:0007669"/>
    <property type="project" value="UniProtKB-KW"/>
</dbReference>
<accession>A0A511QSX0</accession>
<dbReference type="InterPro" id="IPR027417">
    <property type="entry name" value="P-loop_NTPase"/>
</dbReference>
<dbReference type="Pfam" id="PF00158">
    <property type="entry name" value="Sigma54_activat"/>
    <property type="match status" value="1"/>
</dbReference>